<dbReference type="Proteomes" id="UP000287171">
    <property type="component" value="Unassembled WGS sequence"/>
</dbReference>
<name>A0A402BGY9_9CHLR</name>
<reference evidence="2" key="1">
    <citation type="submission" date="2018-12" db="EMBL/GenBank/DDBJ databases">
        <title>Tengunoibacter tsumagoiensis gen. nov., sp. nov., Dictyobacter kobayashii sp. nov., D. alpinus sp. nov., and D. joshuensis sp. nov. and description of Dictyobacteraceae fam. nov. within the order Ktedonobacterales isolated from Tengu-no-mugimeshi.</title>
        <authorList>
            <person name="Wang C.M."/>
            <person name="Zheng Y."/>
            <person name="Sakai Y."/>
            <person name="Toyoda A."/>
            <person name="Minakuchi Y."/>
            <person name="Abe K."/>
            <person name="Yokota A."/>
            <person name="Yabe S."/>
        </authorList>
    </citation>
    <scope>NUCLEOTIDE SEQUENCE [LARGE SCALE GENOMIC DNA]</scope>
    <source>
        <strain evidence="2">Uno16</strain>
    </source>
</reference>
<comment type="caution">
    <text evidence="1">The sequence shown here is derived from an EMBL/GenBank/DDBJ whole genome shotgun (WGS) entry which is preliminary data.</text>
</comment>
<gene>
    <name evidence="1" type="ORF">KDA_61820</name>
</gene>
<sequence length="171" mass="18045">MDSAVATSTPAVTATKVLHFVPTGIRSGDVSAGDCWVTSLAAPRNDAWRCMVDSVIYDPCFSSPAQKDFVLCDASPAGNTNGIKVKLTSPLPASTAENGDGKPWVLHLSNGAYCTFMTGATSLVGDERVNYACTDNALIPGFPKEGTVWTVHVLHDGQKDPVTTTVLQAWT</sequence>
<protein>
    <submittedName>
        <fullName evidence="1">Uncharacterized protein</fullName>
    </submittedName>
</protein>
<dbReference type="EMBL" id="BIFT01000002">
    <property type="protein sequence ID" value="GCE30698.1"/>
    <property type="molecule type" value="Genomic_DNA"/>
</dbReference>
<proteinExistence type="predicted"/>
<evidence type="ECO:0000313" key="1">
    <source>
        <dbReference type="EMBL" id="GCE30698.1"/>
    </source>
</evidence>
<dbReference type="AlphaFoldDB" id="A0A402BGY9"/>
<accession>A0A402BGY9</accession>
<organism evidence="1 2">
    <name type="scientific">Dictyobacter alpinus</name>
    <dbReference type="NCBI Taxonomy" id="2014873"/>
    <lineage>
        <taxon>Bacteria</taxon>
        <taxon>Bacillati</taxon>
        <taxon>Chloroflexota</taxon>
        <taxon>Ktedonobacteria</taxon>
        <taxon>Ktedonobacterales</taxon>
        <taxon>Dictyobacteraceae</taxon>
        <taxon>Dictyobacter</taxon>
    </lineage>
</organism>
<evidence type="ECO:0000313" key="2">
    <source>
        <dbReference type="Proteomes" id="UP000287171"/>
    </source>
</evidence>
<keyword evidence="2" id="KW-1185">Reference proteome</keyword>